<dbReference type="SUPFAM" id="SSF52833">
    <property type="entry name" value="Thioredoxin-like"/>
    <property type="match status" value="1"/>
</dbReference>
<dbReference type="Gene3D" id="1.10.40.110">
    <property type="match status" value="1"/>
</dbReference>
<name>A0A844YF05_9SPHN</name>
<protein>
    <submittedName>
        <fullName evidence="3">Thioredoxin domain-containing protein</fullName>
    </submittedName>
</protein>
<dbReference type="OrthoDB" id="8478320at2"/>
<dbReference type="Pfam" id="PF13462">
    <property type="entry name" value="Thioredoxin_4"/>
    <property type="match status" value="1"/>
</dbReference>
<proteinExistence type="predicted"/>
<sequence length="244" mass="25892">MTRFTGKVLAAATSALALAFAVPAQAQLSNGNTSGQGSATVVELGGAHFVGNPEAELTLTEYVSYTCPHCAHFATDGDAALKLAYIPSGKLRVEYQTFLRNPVDVAASLLARCGDSWRFPANHHALMFNQPEWLGKAQKAMPSQTQRWGTGPMSDRMRAIAGDLGLYAIMEAQGYQRTELDQCLADEAAIGVFVAQTQAAIENGVTGTPSFALNGELLVDVHAWQPLQPLLDTALGVGTVTETP</sequence>
<evidence type="ECO:0000313" key="4">
    <source>
        <dbReference type="Proteomes" id="UP000445582"/>
    </source>
</evidence>
<feature type="chain" id="PRO_5032847228" evidence="1">
    <location>
        <begin position="27"/>
        <end position="244"/>
    </location>
</feature>
<keyword evidence="4" id="KW-1185">Reference proteome</keyword>
<accession>A0A844YF05</accession>
<dbReference type="AlphaFoldDB" id="A0A844YF05"/>
<dbReference type="InterPro" id="IPR012336">
    <property type="entry name" value="Thioredoxin-like_fold"/>
</dbReference>
<dbReference type="RefSeq" id="WP_160671627.1">
    <property type="nucleotide sequence ID" value="NZ_WTYN01000001.1"/>
</dbReference>
<evidence type="ECO:0000259" key="2">
    <source>
        <dbReference type="Pfam" id="PF13462"/>
    </source>
</evidence>
<keyword evidence="1" id="KW-0732">Signal</keyword>
<feature type="signal peptide" evidence="1">
    <location>
        <begin position="1"/>
        <end position="26"/>
    </location>
</feature>
<dbReference type="Proteomes" id="UP000445582">
    <property type="component" value="Unassembled WGS sequence"/>
</dbReference>
<comment type="caution">
    <text evidence="3">The sequence shown here is derived from an EMBL/GenBank/DDBJ whole genome shotgun (WGS) entry which is preliminary data.</text>
</comment>
<dbReference type="EMBL" id="WTYN01000001">
    <property type="protein sequence ID" value="MXO62125.1"/>
    <property type="molecule type" value="Genomic_DNA"/>
</dbReference>
<evidence type="ECO:0000313" key="3">
    <source>
        <dbReference type="EMBL" id="MXO62125.1"/>
    </source>
</evidence>
<dbReference type="InterPro" id="IPR036249">
    <property type="entry name" value="Thioredoxin-like_sf"/>
</dbReference>
<dbReference type="Gene3D" id="3.40.30.10">
    <property type="entry name" value="Glutaredoxin"/>
    <property type="match status" value="1"/>
</dbReference>
<evidence type="ECO:0000256" key="1">
    <source>
        <dbReference type="SAM" id="SignalP"/>
    </source>
</evidence>
<gene>
    <name evidence="3" type="ORF">GRI48_03780</name>
</gene>
<organism evidence="3 4">
    <name type="scientific">Qipengyuania oceanensis</name>
    <dbReference type="NCBI Taxonomy" id="1463597"/>
    <lineage>
        <taxon>Bacteria</taxon>
        <taxon>Pseudomonadati</taxon>
        <taxon>Pseudomonadota</taxon>
        <taxon>Alphaproteobacteria</taxon>
        <taxon>Sphingomonadales</taxon>
        <taxon>Erythrobacteraceae</taxon>
        <taxon>Qipengyuania</taxon>
    </lineage>
</organism>
<reference evidence="3 4" key="1">
    <citation type="submission" date="2019-12" db="EMBL/GenBank/DDBJ databases">
        <title>Genomic-based taxomic classification of the family Erythrobacteraceae.</title>
        <authorList>
            <person name="Xu L."/>
        </authorList>
    </citation>
    <scope>NUCLEOTIDE SEQUENCE [LARGE SCALE GENOMIC DNA]</scope>
    <source>
        <strain evidence="3 4">MCCC 1A09965</strain>
    </source>
</reference>
<feature type="domain" description="Thioredoxin-like fold" evidence="2">
    <location>
        <begin position="46"/>
        <end position="232"/>
    </location>
</feature>